<dbReference type="RefSeq" id="WP_089275023.1">
    <property type="nucleotide sequence ID" value="NZ_FZOC01000006.1"/>
</dbReference>
<organism evidence="2 3">
    <name type="scientific">Humidesulfovibrio mexicanus</name>
    <dbReference type="NCBI Taxonomy" id="147047"/>
    <lineage>
        <taxon>Bacteria</taxon>
        <taxon>Pseudomonadati</taxon>
        <taxon>Thermodesulfobacteriota</taxon>
        <taxon>Desulfovibrionia</taxon>
        <taxon>Desulfovibrionales</taxon>
        <taxon>Desulfovibrionaceae</taxon>
        <taxon>Humidesulfovibrio</taxon>
    </lineage>
</organism>
<dbReference type="InterPro" id="IPR041698">
    <property type="entry name" value="Methyltransf_25"/>
</dbReference>
<proteinExistence type="predicted"/>
<dbReference type="Gene3D" id="3.40.50.150">
    <property type="entry name" value="Vaccinia Virus protein VP39"/>
    <property type="match status" value="1"/>
</dbReference>
<sequence length="584" mass="63840">MNNRILCMELDYTATFRKSFALADVDLDAAARSVAGFDSSFGGKRGLIYGAGASGALALRLVSGLPGAEIAGFLDVAPAKTAFEGLPVTHPARLAHWPDYLVVAVCPANYLSVMKTLALLAPESCDLIFLWRYEFFDPRAWARLGAAQAGLRDSCASTACVPEGAADLPGGDNRGRVYFEDGRTFRAILEQDYAFYRDLARDAGRMARLMELGLVTTWIHADGPQGLVLEHQSLLAQSRANWSASQYLDAARFFVGFWEAVAREGYSLQDCHTDNVLFARSRPRFVDFCSIGPAEAACLSGPLLESFFRAWVHPLALVAARQTTLMRDTVRRTLGWEELAPLLTPEVAAPVAALRARSEERFAARDLPGFLAGVRAWLDGVTVAYSAVGWNSEGYQAAGLGELRPEGGKEELVLELLARHGAASFLDLGCNKGRFSLLAASRGVETVGLDTAESLIDKLYLHARDTGLPLTAFIEDVAAFGGYRKPERRFDAVAYLALVHHLVFTFGKTVSQVLDQADALCRRVLLLEYVAPHESEPFVLSNYSPAHHPEYNPQTIEALMRERYDAVEAHVLCPTRTLFVGVRG</sequence>
<gene>
    <name evidence="2" type="ORF">SAMN04488503_2824</name>
</gene>
<reference evidence="2 3" key="1">
    <citation type="submission" date="2017-06" db="EMBL/GenBank/DDBJ databases">
        <authorList>
            <person name="Kim H.J."/>
            <person name="Triplett B.A."/>
        </authorList>
    </citation>
    <scope>NUCLEOTIDE SEQUENCE [LARGE SCALE GENOMIC DNA]</scope>
    <source>
        <strain evidence="2 3">DSM 13116</strain>
    </source>
</reference>
<name>A0A239BWS5_9BACT</name>
<dbReference type="SUPFAM" id="SSF53335">
    <property type="entry name" value="S-adenosyl-L-methionine-dependent methyltransferases"/>
    <property type="match status" value="1"/>
</dbReference>
<dbReference type="Proteomes" id="UP000198324">
    <property type="component" value="Unassembled WGS sequence"/>
</dbReference>
<dbReference type="InterPro" id="IPR029063">
    <property type="entry name" value="SAM-dependent_MTases_sf"/>
</dbReference>
<dbReference type="EMBL" id="FZOC01000006">
    <property type="protein sequence ID" value="SNS11891.1"/>
    <property type="molecule type" value="Genomic_DNA"/>
</dbReference>
<protein>
    <submittedName>
        <fullName evidence="2">Methyltransferase domain-containing protein</fullName>
    </submittedName>
</protein>
<keyword evidence="2" id="KW-0489">Methyltransferase</keyword>
<dbReference type="GO" id="GO:0032259">
    <property type="term" value="P:methylation"/>
    <property type="evidence" value="ECO:0007669"/>
    <property type="project" value="UniProtKB-KW"/>
</dbReference>
<keyword evidence="3" id="KW-1185">Reference proteome</keyword>
<dbReference type="Pfam" id="PF13649">
    <property type="entry name" value="Methyltransf_25"/>
    <property type="match status" value="1"/>
</dbReference>
<evidence type="ECO:0000313" key="3">
    <source>
        <dbReference type="Proteomes" id="UP000198324"/>
    </source>
</evidence>
<keyword evidence="2" id="KW-0808">Transferase</keyword>
<dbReference type="AlphaFoldDB" id="A0A239BWS5"/>
<dbReference type="GO" id="GO:0008168">
    <property type="term" value="F:methyltransferase activity"/>
    <property type="evidence" value="ECO:0007669"/>
    <property type="project" value="UniProtKB-KW"/>
</dbReference>
<evidence type="ECO:0000259" key="1">
    <source>
        <dbReference type="Pfam" id="PF13649"/>
    </source>
</evidence>
<feature type="domain" description="Methyltransferase" evidence="1">
    <location>
        <begin position="426"/>
        <end position="502"/>
    </location>
</feature>
<evidence type="ECO:0000313" key="2">
    <source>
        <dbReference type="EMBL" id="SNS11891.1"/>
    </source>
</evidence>
<accession>A0A239BWS5</accession>